<keyword evidence="1" id="KW-0732">Signal</keyword>
<dbReference type="RefSeq" id="WP_290334254.1">
    <property type="nucleotide sequence ID" value="NZ_JAUFPU010000019.1"/>
</dbReference>
<sequence length="196" mass="22233">MTMKLVCILLTLFFSSCAWAEKPAFEYAGLNIDTTEHDLRKRYAKSNFQISSETKSYYVWVDKSEVNSGIYAIKIYRGQAYWSNGVKGVQPVLAEFKWLNLNLEKPYELLGVKPKTWEAEHYARHPNCMSVLMDLSKKYGSPSVGDKSSEESLEVQGYKWTSGDEDMVLNCYTLRGKGRSLAAEITLSKPVQGVSK</sequence>
<organism evidence="2 3">
    <name type="scientific">Chitinimonas viridis</name>
    <dbReference type="NCBI Taxonomy" id="664880"/>
    <lineage>
        <taxon>Bacteria</taxon>
        <taxon>Pseudomonadati</taxon>
        <taxon>Pseudomonadota</taxon>
        <taxon>Betaproteobacteria</taxon>
        <taxon>Neisseriales</taxon>
        <taxon>Chitinibacteraceae</taxon>
        <taxon>Chitinimonas</taxon>
    </lineage>
</organism>
<reference evidence="2" key="1">
    <citation type="journal article" date="2014" name="Int. J. Syst. Evol. Microbiol.">
        <title>Complete genome of a new Firmicutes species belonging to the dominant human colonic microbiota ('Ruminococcus bicirculans') reveals two chromosomes and a selective capacity to utilize plant glucans.</title>
        <authorList>
            <consortium name="NISC Comparative Sequencing Program"/>
            <person name="Wegmann U."/>
            <person name="Louis P."/>
            <person name="Goesmann A."/>
            <person name="Henrissat B."/>
            <person name="Duncan S.H."/>
            <person name="Flint H.J."/>
        </authorList>
    </citation>
    <scope>NUCLEOTIDE SEQUENCE</scope>
    <source>
        <strain evidence="2">CECT 7703</strain>
    </source>
</reference>
<protein>
    <submittedName>
        <fullName evidence="2">Uncharacterized protein</fullName>
    </submittedName>
</protein>
<evidence type="ECO:0000256" key="1">
    <source>
        <dbReference type="SAM" id="SignalP"/>
    </source>
</evidence>
<feature type="signal peptide" evidence="1">
    <location>
        <begin position="1"/>
        <end position="20"/>
    </location>
</feature>
<gene>
    <name evidence="2" type="ORF">QWZ03_19290</name>
</gene>
<comment type="caution">
    <text evidence="2">The sequence shown here is derived from an EMBL/GenBank/DDBJ whole genome shotgun (WGS) entry which is preliminary data.</text>
</comment>
<feature type="chain" id="PRO_5045723170" evidence="1">
    <location>
        <begin position="21"/>
        <end position="196"/>
    </location>
</feature>
<accession>A0ABT8B9T7</accession>
<evidence type="ECO:0000313" key="2">
    <source>
        <dbReference type="EMBL" id="MDN3578916.1"/>
    </source>
</evidence>
<reference evidence="2" key="2">
    <citation type="submission" date="2023-06" db="EMBL/GenBank/DDBJ databases">
        <authorList>
            <person name="Lucena T."/>
            <person name="Sun Q."/>
        </authorList>
    </citation>
    <scope>NUCLEOTIDE SEQUENCE</scope>
    <source>
        <strain evidence="2">CECT 7703</strain>
    </source>
</reference>
<dbReference type="EMBL" id="JAUFPU010000019">
    <property type="protein sequence ID" value="MDN3578916.1"/>
    <property type="molecule type" value="Genomic_DNA"/>
</dbReference>
<keyword evidence="3" id="KW-1185">Reference proteome</keyword>
<dbReference type="Proteomes" id="UP001180081">
    <property type="component" value="Unassembled WGS sequence"/>
</dbReference>
<dbReference type="PROSITE" id="PS51257">
    <property type="entry name" value="PROKAR_LIPOPROTEIN"/>
    <property type="match status" value="1"/>
</dbReference>
<name>A0ABT8B9T7_9NEIS</name>
<proteinExistence type="predicted"/>
<evidence type="ECO:0000313" key="3">
    <source>
        <dbReference type="Proteomes" id="UP001180081"/>
    </source>
</evidence>